<name>A0A443IE88_9GAMM</name>
<dbReference type="Pfam" id="PF01261">
    <property type="entry name" value="AP_endonuc_2"/>
    <property type="match status" value="1"/>
</dbReference>
<dbReference type="InterPro" id="IPR014621">
    <property type="entry name" value="UCP036778_sugar_epimerase"/>
</dbReference>
<dbReference type="Proteomes" id="UP000288794">
    <property type="component" value="Unassembled WGS sequence"/>
</dbReference>
<organism evidence="2 3">
    <name type="scientific">[Pantoea] beijingensis</name>
    <dbReference type="NCBI Taxonomy" id="1324864"/>
    <lineage>
        <taxon>Bacteria</taxon>
        <taxon>Pseudomonadati</taxon>
        <taxon>Pseudomonadota</taxon>
        <taxon>Gammaproteobacteria</taxon>
        <taxon>Enterobacterales</taxon>
        <taxon>Erwiniaceae</taxon>
        <taxon>Erwinia</taxon>
    </lineage>
</organism>
<dbReference type="InterPro" id="IPR013022">
    <property type="entry name" value="Xyl_isomerase-like_TIM-brl"/>
</dbReference>
<feature type="domain" description="Xylose isomerase-like TIM barrel" evidence="1">
    <location>
        <begin position="24"/>
        <end position="257"/>
    </location>
</feature>
<reference evidence="2 3" key="1">
    <citation type="submission" date="2014-04" db="EMBL/GenBank/DDBJ databases">
        <title>Draft genome sequence of Pantoea beijingensis strain LMG 27579, an emerging pathogen to Pleurotus eryngii with potential industrial application.</title>
        <authorList>
            <person name="Xu F."/>
            <person name="Liu Y."/>
            <person name="Wang S."/>
            <person name="Yin Y."/>
            <person name="Ma Y."/>
            <person name="Zhao S."/>
            <person name="Rong C."/>
        </authorList>
    </citation>
    <scope>NUCLEOTIDE SEQUENCE [LARGE SCALE GENOMIC DNA]</scope>
    <source>
        <strain evidence="2 3">LMG 27579</strain>
    </source>
</reference>
<dbReference type="RefSeq" id="WP_128176955.1">
    <property type="nucleotide sequence ID" value="NZ_CP071409.1"/>
</dbReference>
<dbReference type="InterPro" id="IPR050312">
    <property type="entry name" value="IolE/XylAMocC-like"/>
</dbReference>
<protein>
    <recommendedName>
        <fullName evidence="1">Xylose isomerase-like TIM barrel domain-containing protein</fullName>
    </recommendedName>
</protein>
<proteinExistence type="predicted"/>
<keyword evidence="3" id="KW-1185">Reference proteome</keyword>
<dbReference type="PIRSF" id="PIRSF036778">
    <property type="entry name" value="UCP036778"/>
    <property type="match status" value="1"/>
</dbReference>
<dbReference type="EMBL" id="JMEE01000023">
    <property type="protein sequence ID" value="RWR02376.1"/>
    <property type="molecule type" value="Genomic_DNA"/>
</dbReference>
<dbReference type="AlphaFoldDB" id="A0A443IE88"/>
<evidence type="ECO:0000259" key="1">
    <source>
        <dbReference type="Pfam" id="PF01261"/>
    </source>
</evidence>
<dbReference type="SUPFAM" id="SSF51658">
    <property type="entry name" value="Xylose isomerase-like"/>
    <property type="match status" value="1"/>
</dbReference>
<evidence type="ECO:0000313" key="2">
    <source>
        <dbReference type="EMBL" id="RWR02376.1"/>
    </source>
</evidence>
<dbReference type="PANTHER" id="PTHR12110:SF21">
    <property type="entry name" value="XYLOSE ISOMERASE-LIKE TIM BARREL DOMAIN-CONTAINING PROTEIN"/>
    <property type="match status" value="1"/>
</dbReference>
<sequence length="270" mass="30111">MTIELTRFCINRKIAPALSIEAFFKLVHRAGLNKVELRNDMHGGKVTDNLSYAGVRRLAERYHLEIVSINALYPFNQLNDTLLQRTAALLEEAKAVGSNALVLCPLNDGSTIATEDMLLALKTLAPLFQESGIQGLVEPLGFSTSSLRSMASAQALIRAAQLPFRLVLDTFHHYLYEAAEDEFGDLDIHNIGLVHISGVIDPRPTGMLADEQRLMLSKNDRLDSIGQVQRLEMLGYRGIYAFEPFSSTLETWHEADIEREIHHSIALLQA</sequence>
<evidence type="ECO:0000313" key="3">
    <source>
        <dbReference type="Proteomes" id="UP000288794"/>
    </source>
</evidence>
<dbReference type="InterPro" id="IPR036237">
    <property type="entry name" value="Xyl_isomerase-like_sf"/>
</dbReference>
<comment type="caution">
    <text evidence="2">The sequence shown here is derived from an EMBL/GenBank/DDBJ whole genome shotgun (WGS) entry which is preliminary data.</text>
</comment>
<dbReference type="PANTHER" id="PTHR12110">
    <property type="entry name" value="HYDROXYPYRUVATE ISOMERASE"/>
    <property type="match status" value="1"/>
</dbReference>
<gene>
    <name evidence="2" type="ORF">ED28_08320</name>
</gene>
<accession>A0A443IE88</accession>
<dbReference type="Gene3D" id="3.20.20.150">
    <property type="entry name" value="Divalent-metal-dependent TIM barrel enzymes"/>
    <property type="match status" value="1"/>
</dbReference>